<dbReference type="Proteomes" id="UP000007798">
    <property type="component" value="Unassembled WGS sequence"/>
</dbReference>
<evidence type="ECO:0000256" key="1">
    <source>
        <dbReference type="SAM" id="MobiDB-lite"/>
    </source>
</evidence>
<dbReference type="InParanoid" id="B4MKL4"/>
<gene>
    <name evidence="2" type="primary">Dwil\GK17032</name>
    <name evidence="2" type="ORF">Dwil_GK17032</name>
</gene>
<dbReference type="KEGG" id="dwi:6638789"/>
<feature type="compositionally biased region" description="Polar residues" evidence="1">
    <location>
        <begin position="1"/>
        <end position="11"/>
    </location>
</feature>
<evidence type="ECO:0000313" key="3">
    <source>
        <dbReference type="Proteomes" id="UP000007798"/>
    </source>
</evidence>
<feature type="region of interest" description="Disordered" evidence="1">
    <location>
        <begin position="402"/>
        <end position="464"/>
    </location>
</feature>
<feature type="compositionally biased region" description="Low complexity" evidence="1">
    <location>
        <begin position="12"/>
        <end position="22"/>
    </location>
</feature>
<dbReference type="HOGENOM" id="CLU_034688_0_0_1"/>
<dbReference type="FunCoup" id="B4MKL4">
    <property type="interactions" value="151"/>
</dbReference>
<feature type="compositionally biased region" description="Low complexity" evidence="1">
    <location>
        <begin position="254"/>
        <end position="269"/>
    </location>
</feature>
<dbReference type="EMBL" id="CH963847">
    <property type="protein sequence ID" value="EDW72720.2"/>
    <property type="molecule type" value="Genomic_DNA"/>
</dbReference>
<organism evidence="2 3">
    <name type="scientific">Drosophila willistoni</name>
    <name type="common">Fruit fly</name>
    <dbReference type="NCBI Taxonomy" id="7260"/>
    <lineage>
        <taxon>Eukaryota</taxon>
        <taxon>Metazoa</taxon>
        <taxon>Ecdysozoa</taxon>
        <taxon>Arthropoda</taxon>
        <taxon>Hexapoda</taxon>
        <taxon>Insecta</taxon>
        <taxon>Pterygota</taxon>
        <taxon>Neoptera</taxon>
        <taxon>Endopterygota</taxon>
        <taxon>Diptera</taxon>
        <taxon>Brachycera</taxon>
        <taxon>Muscomorpha</taxon>
        <taxon>Ephydroidea</taxon>
        <taxon>Drosophilidae</taxon>
        <taxon>Drosophila</taxon>
        <taxon>Sophophora</taxon>
    </lineage>
</organism>
<dbReference type="OrthoDB" id="545063at2759"/>
<feature type="region of interest" description="Disordered" evidence="1">
    <location>
        <begin position="191"/>
        <end position="236"/>
    </location>
</feature>
<feature type="compositionally biased region" description="Polar residues" evidence="1">
    <location>
        <begin position="451"/>
        <end position="464"/>
    </location>
</feature>
<feature type="compositionally biased region" description="Basic and acidic residues" evidence="1">
    <location>
        <begin position="409"/>
        <end position="425"/>
    </location>
</feature>
<sequence>QQQQQLETNNDLSGLGLSLMQSSPPPHSYRHSRAYRHFKNPPQPHMCIRTTTETGEELFINVLSWTRIVIPQEPSDPIPLYGGMRVPPGSPRSPPIVFAVMANPEVLKDSGRHSKDPEERRAMVELMCDFVEAMNPGVKLVRNAVILKDRDISGELKDVWNAVQAQRDREREEQMLQQRQQQHYQNITTQQMFPKSPDAARAASGGGGAGQLTEGGNSLQPASIAESVPGDGQGNGNGITLAVFAQQLDNKVASEQIEQQQQQQQQQSSEDSHNDSCVDQTDNGGTSMDKTNGSLENADALEMEMNANINSNGGGGNGSIQPPLATVVTPVVTPNPQSSPAPSAPLPAQIPVAIVPAPASAPAVTPAPAPVPVPVPVPTPAPAPAKKEKLGGFLPNGCIFPRFKNNKHKDKDSSNHKETKSKEKTLLNALKKSKEKKVAPSEQQQQQQQQSATNNGEKASTTDAASQYEKNCINNLECEVQKLDLNNSNNDNNMFIKLKVSTAQATPAAAAAAAK</sequence>
<evidence type="ECO:0000313" key="2">
    <source>
        <dbReference type="EMBL" id="EDW72720.2"/>
    </source>
</evidence>
<keyword evidence="3" id="KW-1185">Reference proteome</keyword>
<accession>B4MKL4</accession>
<reference evidence="2 3" key="1">
    <citation type="journal article" date="2007" name="Nature">
        <title>Evolution of genes and genomes on the Drosophila phylogeny.</title>
        <authorList>
            <consortium name="Drosophila 12 Genomes Consortium"/>
            <person name="Clark A.G."/>
            <person name="Eisen M.B."/>
            <person name="Smith D.R."/>
            <person name="Bergman C.M."/>
            <person name="Oliver B."/>
            <person name="Markow T.A."/>
            <person name="Kaufman T.C."/>
            <person name="Kellis M."/>
            <person name="Gelbart W."/>
            <person name="Iyer V.N."/>
            <person name="Pollard D.A."/>
            <person name="Sackton T.B."/>
            <person name="Larracuente A.M."/>
            <person name="Singh N.D."/>
            <person name="Abad J.P."/>
            <person name="Abt D.N."/>
            <person name="Adryan B."/>
            <person name="Aguade M."/>
            <person name="Akashi H."/>
            <person name="Anderson W.W."/>
            <person name="Aquadro C.F."/>
            <person name="Ardell D.H."/>
            <person name="Arguello R."/>
            <person name="Artieri C.G."/>
            <person name="Barbash D.A."/>
            <person name="Barker D."/>
            <person name="Barsanti P."/>
            <person name="Batterham P."/>
            <person name="Batzoglou S."/>
            <person name="Begun D."/>
            <person name="Bhutkar A."/>
            <person name="Blanco E."/>
            <person name="Bosak S.A."/>
            <person name="Bradley R.K."/>
            <person name="Brand A.D."/>
            <person name="Brent M.R."/>
            <person name="Brooks A.N."/>
            <person name="Brown R.H."/>
            <person name="Butlin R.K."/>
            <person name="Caggese C."/>
            <person name="Calvi B.R."/>
            <person name="Bernardo de Carvalho A."/>
            <person name="Caspi A."/>
            <person name="Castrezana S."/>
            <person name="Celniker S.E."/>
            <person name="Chang J.L."/>
            <person name="Chapple C."/>
            <person name="Chatterji S."/>
            <person name="Chinwalla A."/>
            <person name="Civetta A."/>
            <person name="Clifton S.W."/>
            <person name="Comeron J.M."/>
            <person name="Costello J.C."/>
            <person name="Coyne J.A."/>
            <person name="Daub J."/>
            <person name="David R.G."/>
            <person name="Delcher A.L."/>
            <person name="Delehaunty K."/>
            <person name="Do C.B."/>
            <person name="Ebling H."/>
            <person name="Edwards K."/>
            <person name="Eickbush T."/>
            <person name="Evans J.D."/>
            <person name="Filipski A."/>
            <person name="Findeiss S."/>
            <person name="Freyhult E."/>
            <person name="Fulton L."/>
            <person name="Fulton R."/>
            <person name="Garcia A.C."/>
            <person name="Gardiner A."/>
            <person name="Garfield D.A."/>
            <person name="Garvin B.E."/>
            <person name="Gibson G."/>
            <person name="Gilbert D."/>
            <person name="Gnerre S."/>
            <person name="Godfrey J."/>
            <person name="Good R."/>
            <person name="Gotea V."/>
            <person name="Gravely B."/>
            <person name="Greenberg A.J."/>
            <person name="Griffiths-Jones S."/>
            <person name="Gross S."/>
            <person name="Guigo R."/>
            <person name="Gustafson E.A."/>
            <person name="Haerty W."/>
            <person name="Hahn M.W."/>
            <person name="Halligan D.L."/>
            <person name="Halpern A.L."/>
            <person name="Halter G.M."/>
            <person name="Han M.V."/>
            <person name="Heger A."/>
            <person name="Hillier L."/>
            <person name="Hinrichs A.S."/>
            <person name="Holmes I."/>
            <person name="Hoskins R.A."/>
            <person name="Hubisz M.J."/>
            <person name="Hultmark D."/>
            <person name="Huntley M.A."/>
            <person name="Jaffe D.B."/>
            <person name="Jagadeeshan S."/>
            <person name="Jeck W.R."/>
            <person name="Johnson J."/>
            <person name="Jones C.D."/>
            <person name="Jordan W.C."/>
            <person name="Karpen G.H."/>
            <person name="Kataoka E."/>
            <person name="Keightley P.D."/>
            <person name="Kheradpour P."/>
            <person name="Kirkness E.F."/>
            <person name="Koerich L.B."/>
            <person name="Kristiansen K."/>
            <person name="Kudrna D."/>
            <person name="Kulathinal R.J."/>
            <person name="Kumar S."/>
            <person name="Kwok R."/>
            <person name="Lander E."/>
            <person name="Langley C.H."/>
            <person name="Lapoint R."/>
            <person name="Lazzaro B.P."/>
            <person name="Lee S.J."/>
            <person name="Levesque L."/>
            <person name="Li R."/>
            <person name="Lin C.F."/>
            <person name="Lin M.F."/>
            <person name="Lindblad-Toh K."/>
            <person name="Llopart A."/>
            <person name="Long M."/>
            <person name="Low L."/>
            <person name="Lozovsky E."/>
            <person name="Lu J."/>
            <person name="Luo M."/>
            <person name="Machado C.A."/>
            <person name="Makalowski W."/>
            <person name="Marzo M."/>
            <person name="Matsuda M."/>
            <person name="Matzkin L."/>
            <person name="McAllister B."/>
            <person name="McBride C.S."/>
            <person name="McKernan B."/>
            <person name="McKernan K."/>
            <person name="Mendez-Lago M."/>
            <person name="Minx P."/>
            <person name="Mollenhauer M.U."/>
            <person name="Montooth K."/>
            <person name="Mount S.M."/>
            <person name="Mu X."/>
            <person name="Myers E."/>
            <person name="Negre B."/>
            <person name="Newfeld S."/>
            <person name="Nielsen R."/>
            <person name="Noor M.A."/>
            <person name="O'Grady P."/>
            <person name="Pachter L."/>
            <person name="Papaceit M."/>
            <person name="Parisi M.J."/>
            <person name="Parisi M."/>
            <person name="Parts L."/>
            <person name="Pedersen J.S."/>
            <person name="Pesole G."/>
            <person name="Phillippy A.M."/>
            <person name="Ponting C.P."/>
            <person name="Pop M."/>
            <person name="Porcelli D."/>
            <person name="Powell J.R."/>
            <person name="Prohaska S."/>
            <person name="Pruitt K."/>
            <person name="Puig M."/>
            <person name="Quesneville H."/>
            <person name="Ram K.R."/>
            <person name="Rand D."/>
            <person name="Rasmussen M.D."/>
            <person name="Reed L.K."/>
            <person name="Reenan R."/>
            <person name="Reily A."/>
            <person name="Remington K.A."/>
            <person name="Rieger T.T."/>
            <person name="Ritchie M.G."/>
            <person name="Robin C."/>
            <person name="Rogers Y.H."/>
            <person name="Rohde C."/>
            <person name="Rozas J."/>
            <person name="Rubenfield M.J."/>
            <person name="Ruiz A."/>
            <person name="Russo S."/>
            <person name="Salzberg S.L."/>
            <person name="Sanchez-Gracia A."/>
            <person name="Saranga D.J."/>
            <person name="Sato H."/>
            <person name="Schaeffer S.W."/>
            <person name="Schatz M.C."/>
            <person name="Schlenke T."/>
            <person name="Schwartz R."/>
            <person name="Segarra C."/>
            <person name="Singh R.S."/>
            <person name="Sirot L."/>
            <person name="Sirota M."/>
            <person name="Sisneros N.B."/>
            <person name="Smith C.D."/>
            <person name="Smith T.F."/>
            <person name="Spieth J."/>
            <person name="Stage D.E."/>
            <person name="Stark A."/>
            <person name="Stephan W."/>
            <person name="Strausberg R.L."/>
            <person name="Strempel S."/>
            <person name="Sturgill D."/>
            <person name="Sutton G."/>
            <person name="Sutton G.G."/>
            <person name="Tao W."/>
            <person name="Teichmann S."/>
            <person name="Tobari Y.N."/>
            <person name="Tomimura Y."/>
            <person name="Tsolas J.M."/>
            <person name="Valente V.L."/>
            <person name="Venter E."/>
            <person name="Venter J.C."/>
            <person name="Vicario S."/>
            <person name="Vieira F.G."/>
            <person name="Vilella A.J."/>
            <person name="Villasante A."/>
            <person name="Walenz B."/>
            <person name="Wang J."/>
            <person name="Wasserman M."/>
            <person name="Watts T."/>
            <person name="Wilson D."/>
            <person name="Wilson R.K."/>
            <person name="Wing R.A."/>
            <person name="Wolfner M.F."/>
            <person name="Wong A."/>
            <person name="Wong G.K."/>
            <person name="Wu C.I."/>
            <person name="Wu G."/>
            <person name="Yamamoto D."/>
            <person name="Yang H.P."/>
            <person name="Yang S.P."/>
            <person name="Yorke J.A."/>
            <person name="Yoshida K."/>
            <person name="Zdobnov E."/>
            <person name="Zhang P."/>
            <person name="Zhang Y."/>
            <person name="Zimin A.V."/>
            <person name="Baldwin J."/>
            <person name="Abdouelleil A."/>
            <person name="Abdulkadir J."/>
            <person name="Abebe A."/>
            <person name="Abera B."/>
            <person name="Abreu J."/>
            <person name="Acer S.C."/>
            <person name="Aftuck L."/>
            <person name="Alexander A."/>
            <person name="An P."/>
            <person name="Anderson E."/>
            <person name="Anderson S."/>
            <person name="Arachi H."/>
            <person name="Azer M."/>
            <person name="Bachantsang P."/>
            <person name="Barry A."/>
            <person name="Bayul T."/>
            <person name="Berlin A."/>
            <person name="Bessette D."/>
            <person name="Bloom T."/>
            <person name="Blye J."/>
            <person name="Boguslavskiy L."/>
            <person name="Bonnet C."/>
            <person name="Boukhgalter B."/>
            <person name="Bourzgui I."/>
            <person name="Brown A."/>
            <person name="Cahill P."/>
            <person name="Channer S."/>
            <person name="Cheshatsang Y."/>
            <person name="Chuda L."/>
            <person name="Citroen M."/>
            <person name="Collymore A."/>
            <person name="Cooke P."/>
            <person name="Costello M."/>
            <person name="D'Aco K."/>
            <person name="Daza R."/>
            <person name="De Haan G."/>
            <person name="DeGray S."/>
            <person name="DeMaso C."/>
            <person name="Dhargay N."/>
            <person name="Dooley K."/>
            <person name="Dooley E."/>
            <person name="Doricent M."/>
            <person name="Dorje P."/>
            <person name="Dorjee K."/>
            <person name="Dupes A."/>
            <person name="Elong R."/>
            <person name="Falk J."/>
            <person name="Farina A."/>
            <person name="Faro S."/>
            <person name="Ferguson D."/>
            <person name="Fisher S."/>
            <person name="Foley C.D."/>
            <person name="Franke A."/>
            <person name="Friedrich D."/>
            <person name="Gadbois L."/>
            <person name="Gearin G."/>
            <person name="Gearin C.R."/>
            <person name="Giannoukos G."/>
            <person name="Goode T."/>
            <person name="Graham J."/>
            <person name="Grandbois E."/>
            <person name="Grewal S."/>
            <person name="Gyaltsen K."/>
            <person name="Hafez N."/>
            <person name="Hagos B."/>
            <person name="Hall J."/>
            <person name="Henson C."/>
            <person name="Hollinger A."/>
            <person name="Honan T."/>
            <person name="Huard M.D."/>
            <person name="Hughes L."/>
            <person name="Hurhula B."/>
            <person name="Husby M.E."/>
            <person name="Kamat A."/>
            <person name="Kanga B."/>
            <person name="Kashin S."/>
            <person name="Khazanovich D."/>
            <person name="Kisner P."/>
            <person name="Lance K."/>
            <person name="Lara M."/>
            <person name="Lee W."/>
            <person name="Lennon N."/>
            <person name="Letendre F."/>
            <person name="LeVine R."/>
            <person name="Lipovsky A."/>
            <person name="Liu X."/>
            <person name="Liu J."/>
            <person name="Liu S."/>
            <person name="Lokyitsang T."/>
            <person name="Lokyitsang Y."/>
            <person name="Lubonja R."/>
            <person name="Lui A."/>
            <person name="MacDonald P."/>
            <person name="Magnisalis V."/>
            <person name="Maru K."/>
            <person name="Matthews C."/>
            <person name="McCusker W."/>
            <person name="McDonough S."/>
            <person name="Mehta T."/>
            <person name="Meldrim J."/>
            <person name="Meneus L."/>
            <person name="Mihai O."/>
            <person name="Mihalev A."/>
            <person name="Mihova T."/>
            <person name="Mittelman R."/>
            <person name="Mlenga V."/>
            <person name="Montmayeur A."/>
            <person name="Mulrain L."/>
            <person name="Navidi A."/>
            <person name="Naylor J."/>
            <person name="Negash T."/>
            <person name="Nguyen T."/>
            <person name="Nguyen N."/>
            <person name="Nicol R."/>
            <person name="Norbu C."/>
            <person name="Norbu N."/>
            <person name="Novod N."/>
            <person name="O'Neill B."/>
            <person name="Osman S."/>
            <person name="Markiewicz E."/>
            <person name="Oyono O.L."/>
            <person name="Patti C."/>
            <person name="Phunkhang P."/>
            <person name="Pierre F."/>
            <person name="Priest M."/>
            <person name="Raghuraman S."/>
            <person name="Rege F."/>
            <person name="Reyes R."/>
            <person name="Rise C."/>
            <person name="Rogov P."/>
            <person name="Ross K."/>
            <person name="Ryan E."/>
            <person name="Settipalli S."/>
            <person name="Shea T."/>
            <person name="Sherpa N."/>
            <person name="Shi L."/>
            <person name="Shih D."/>
            <person name="Sparrow T."/>
            <person name="Spaulding J."/>
            <person name="Stalker J."/>
            <person name="Stange-Thomann N."/>
            <person name="Stavropoulos S."/>
            <person name="Stone C."/>
            <person name="Strader C."/>
            <person name="Tesfaye S."/>
            <person name="Thomson T."/>
            <person name="Thoulutsang Y."/>
            <person name="Thoulutsang D."/>
            <person name="Topham K."/>
            <person name="Topping I."/>
            <person name="Tsamla T."/>
            <person name="Vassiliev H."/>
            <person name="Vo A."/>
            <person name="Wangchuk T."/>
            <person name="Wangdi T."/>
            <person name="Weiand M."/>
            <person name="Wilkinson J."/>
            <person name="Wilson A."/>
            <person name="Yadav S."/>
            <person name="Young G."/>
            <person name="Yu Q."/>
            <person name="Zembek L."/>
            <person name="Zhong D."/>
            <person name="Zimmer A."/>
            <person name="Zwirko Z."/>
            <person name="Jaffe D.B."/>
            <person name="Alvarez P."/>
            <person name="Brockman W."/>
            <person name="Butler J."/>
            <person name="Chin C."/>
            <person name="Gnerre S."/>
            <person name="Grabherr M."/>
            <person name="Kleber M."/>
            <person name="Mauceli E."/>
            <person name="MacCallum I."/>
        </authorList>
    </citation>
    <scope>NUCLEOTIDE SEQUENCE [LARGE SCALE GENOMIC DNA]</scope>
    <source>
        <strain evidence="3">Tucson 14030-0811.24</strain>
    </source>
</reference>
<dbReference type="eggNOG" id="ENOG502S1CY">
    <property type="taxonomic scope" value="Eukaryota"/>
</dbReference>
<evidence type="ECO:0008006" key="4">
    <source>
        <dbReference type="Google" id="ProtNLM"/>
    </source>
</evidence>
<proteinExistence type="predicted"/>
<name>B4MKL4_DROWI</name>
<feature type="compositionally biased region" description="Polar residues" evidence="1">
    <location>
        <begin position="277"/>
        <end position="293"/>
    </location>
</feature>
<feature type="region of interest" description="Disordered" evidence="1">
    <location>
        <begin position="253"/>
        <end position="293"/>
    </location>
</feature>
<feature type="region of interest" description="Disordered" evidence="1">
    <location>
        <begin position="1"/>
        <end position="30"/>
    </location>
</feature>
<feature type="non-terminal residue" evidence="2">
    <location>
        <position position="1"/>
    </location>
</feature>
<protein>
    <recommendedName>
        <fullName evidence="4">PIH1 N-terminal domain-containing protein</fullName>
    </recommendedName>
</protein>
<dbReference type="AlphaFoldDB" id="B4MKL4"/>